<organism evidence="1 2">
    <name type="scientific">Sulfurospirillum barnesii (strain ATCC 700032 / DSM 10660 / SES-3)</name>
    <dbReference type="NCBI Taxonomy" id="760154"/>
    <lineage>
        <taxon>Bacteria</taxon>
        <taxon>Pseudomonadati</taxon>
        <taxon>Campylobacterota</taxon>
        <taxon>Epsilonproteobacteria</taxon>
        <taxon>Campylobacterales</taxon>
        <taxon>Sulfurospirillaceae</taxon>
        <taxon>Sulfurospirillum</taxon>
    </lineage>
</organism>
<sequence length="79" mass="9090">MQRYDLRHLGDDFYGRMLEIIDESALGEVSIFMFEIGDFSPVQKSADVIKEAGWTLMNSLKFNETDWTIVVKKVKSEVA</sequence>
<name>I3XU63_SULBS</name>
<dbReference type="PATRIC" id="fig|760154.4.peg.156"/>
<reference evidence="1 2" key="1">
    <citation type="submission" date="2012-06" db="EMBL/GenBank/DDBJ databases">
        <title>Complete sequence of Sulfurospirillum barnesii SES-3.</title>
        <authorList>
            <consortium name="US DOE Joint Genome Institute"/>
            <person name="Lucas S."/>
            <person name="Han J."/>
            <person name="Lapidus A."/>
            <person name="Cheng J.-F."/>
            <person name="Goodwin L."/>
            <person name="Pitluck S."/>
            <person name="Peters L."/>
            <person name="Ovchinnikova G."/>
            <person name="Lu M."/>
            <person name="Detter J.C."/>
            <person name="Han C."/>
            <person name="Tapia R."/>
            <person name="Land M."/>
            <person name="Hauser L."/>
            <person name="Kyrpides N."/>
            <person name="Ivanova N."/>
            <person name="Pagani I."/>
            <person name="Stolz J."/>
            <person name="Arkin A."/>
            <person name="Dehal P."/>
            <person name="Oremland R."/>
            <person name="Saltikov C."/>
            <person name="Basu P."/>
            <person name="Hollibaugh J."/>
            <person name="Newman D."/>
            <person name="Stolyar S."/>
            <person name="Hazen T."/>
            <person name="Woyke T."/>
        </authorList>
    </citation>
    <scope>NUCLEOTIDE SEQUENCE [LARGE SCALE GENOMIC DNA]</scope>
    <source>
        <strain evidence="2">ATCC 700032 / DSM 10660 / SES-3</strain>
    </source>
</reference>
<evidence type="ECO:0000313" key="1">
    <source>
        <dbReference type="EMBL" id="AFL67487.1"/>
    </source>
</evidence>
<dbReference type="STRING" id="760154.Sulba_0160"/>
<dbReference type="eggNOG" id="ENOG50319AS">
    <property type="taxonomic scope" value="Bacteria"/>
</dbReference>
<dbReference type="KEGG" id="sba:Sulba_0160"/>
<dbReference type="OrthoDB" id="5358834at2"/>
<evidence type="ECO:0000313" key="2">
    <source>
        <dbReference type="Proteomes" id="UP000006176"/>
    </source>
</evidence>
<proteinExistence type="predicted"/>
<dbReference type="Pfam" id="PF16514">
    <property type="entry name" value="NADH-UOR_E"/>
    <property type="match status" value="1"/>
</dbReference>
<dbReference type="EMBL" id="CP003333">
    <property type="protein sequence ID" value="AFL67487.1"/>
    <property type="molecule type" value="Genomic_DNA"/>
</dbReference>
<protein>
    <submittedName>
        <fullName evidence="1">Uncharacterized protein</fullName>
    </submittedName>
</protein>
<dbReference type="Proteomes" id="UP000006176">
    <property type="component" value="Chromosome"/>
</dbReference>
<dbReference type="HOGENOM" id="CLU_180686_0_0_7"/>
<dbReference type="SUPFAM" id="SSF51604">
    <property type="entry name" value="Enolase C-terminal domain-like"/>
    <property type="match status" value="1"/>
</dbReference>
<accession>I3XU63</accession>
<dbReference type="AlphaFoldDB" id="I3XU63"/>
<dbReference type="Gene3D" id="3.30.110.40">
    <property type="entry name" value="TusA-like domain"/>
    <property type="match status" value="1"/>
</dbReference>
<keyword evidence="2" id="KW-1185">Reference proteome</keyword>
<dbReference type="RefSeq" id="WP_014768372.1">
    <property type="nucleotide sequence ID" value="NC_018002.1"/>
</dbReference>
<gene>
    <name evidence="1" type="ordered locus">Sulba_0160</name>
</gene>
<dbReference type="InterPro" id="IPR036868">
    <property type="entry name" value="TusA-like_sf"/>
</dbReference>
<dbReference type="InterPro" id="IPR032424">
    <property type="entry name" value="NADH-UOR_E"/>
</dbReference>
<dbReference type="InterPro" id="IPR036849">
    <property type="entry name" value="Enolase-like_C_sf"/>
</dbReference>